<feature type="region of interest" description="Disordered" evidence="1">
    <location>
        <begin position="98"/>
        <end position="131"/>
    </location>
</feature>
<dbReference type="EMBL" id="JAAAUQ010001668">
    <property type="protein sequence ID" value="KAF9136429.1"/>
    <property type="molecule type" value="Genomic_DNA"/>
</dbReference>
<evidence type="ECO:0000313" key="3">
    <source>
        <dbReference type="Proteomes" id="UP000748756"/>
    </source>
</evidence>
<proteinExistence type="predicted"/>
<feature type="non-terminal residue" evidence="2">
    <location>
        <position position="1"/>
    </location>
</feature>
<organism evidence="2 3">
    <name type="scientific">Linnemannia schmuckeri</name>
    <dbReference type="NCBI Taxonomy" id="64567"/>
    <lineage>
        <taxon>Eukaryota</taxon>
        <taxon>Fungi</taxon>
        <taxon>Fungi incertae sedis</taxon>
        <taxon>Mucoromycota</taxon>
        <taxon>Mortierellomycotina</taxon>
        <taxon>Mortierellomycetes</taxon>
        <taxon>Mortierellales</taxon>
        <taxon>Mortierellaceae</taxon>
        <taxon>Linnemannia</taxon>
    </lineage>
</organism>
<reference evidence="2" key="1">
    <citation type="journal article" date="2020" name="Fungal Divers.">
        <title>Resolving the Mortierellaceae phylogeny through synthesis of multi-gene phylogenetics and phylogenomics.</title>
        <authorList>
            <person name="Vandepol N."/>
            <person name="Liber J."/>
            <person name="Desiro A."/>
            <person name="Na H."/>
            <person name="Kennedy M."/>
            <person name="Barry K."/>
            <person name="Grigoriev I.V."/>
            <person name="Miller A.N."/>
            <person name="O'Donnell K."/>
            <person name="Stajich J.E."/>
            <person name="Bonito G."/>
        </authorList>
    </citation>
    <scope>NUCLEOTIDE SEQUENCE</scope>
    <source>
        <strain evidence="2">NRRL 6426</strain>
    </source>
</reference>
<evidence type="ECO:0000256" key="1">
    <source>
        <dbReference type="SAM" id="MobiDB-lite"/>
    </source>
</evidence>
<protein>
    <submittedName>
        <fullName evidence="2">Uncharacterized protein</fullName>
    </submittedName>
</protein>
<dbReference type="Proteomes" id="UP000748756">
    <property type="component" value="Unassembled WGS sequence"/>
</dbReference>
<keyword evidence="3" id="KW-1185">Reference proteome</keyword>
<name>A0A9P5RQD9_9FUNG</name>
<gene>
    <name evidence="2" type="ORF">BG015_003134</name>
</gene>
<dbReference type="AlphaFoldDB" id="A0A9P5RQD9"/>
<sequence>MDGFWKHLIGLVGEGDLASDSHPSYTPPAPPVDAAAAPYTLVDLPPVKSLLLPLDLPDSDGDVEEEEEEEPMSIAAATGLVAGGAFTSYTTVYADEYDRHDEREHDRRHHYHDNDKEDTRSTRFRHSPSEHHRFTNRHSLVANEEELLPGLLYVALA</sequence>
<evidence type="ECO:0000313" key="2">
    <source>
        <dbReference type="EMBL" id="KAF9136429.1"/>
    </source>
</evidence>
<comment type="caution">
    <text evidence="2">The sequence shown here is derived from an EMBL/GenBank/DDBJ whole genome shotgun (WGS) entry which is preliminary data.</text>
</comment>
<feature type="compositionally biased region" description="Basic and acidic residues" evidence="1">
    <location>
        <begin position="112"/>
        <end position="131"/>
    </location>
</feature>
<accession>A0A9P5RQD9</accession>
<dbReference type="OrthoDB" id="2399148at2759"/>